<dbReference type="Gene3D" id="3.50.50.60">
    <property type="entry name" value="FAD/NAD(P)-binding domain"/>
    <property type="match status" value="1"/>
</dbReference>
<protein>
    <recommendedName>
        <fullName evidence="6">FAD-binding domain-containing protein</fullName>
    </recommendedName>
</protein>
<gene>
    <name evidence="7" type="ORF">IMSHALPRED_009743</name>
</gene>
<dbReference type="OrthoDB" id="16820at2759"/>
<evidence type="ECO:0000256" key="2">
    <source>
        <dbReference type="ARBA" id="ARBA00022630"/>
    </source>
</evidence>
<dbReference type="PANTHER" id="PTHR13789">
    <property type="entry name" value="MONOOXYGENASE"/>
    <property type="match status" value="1"/>
</dbReference>
<dbReference type="AlphaFoldDB" id="A0A8H3G4A4"/>
<dbReference type="SUPFAM" id="SSF51905">
    <property type="entry name" value="FAD/NAD(P)-binding domain"/>
    <property type="match status" value="1"/>
</dbReference>
<dbReference type="InterPro" id="IPR002938">
    <property type="entry name" value="FAD-bd"/>
</dbReference>
<feature type="domain" description="FAD-binding" evidence="6">
    <location>
        <begin position="7"/>
        <end position="358"/>
    </location>
</feature>
<dbReference type="PANTHER" id="PTHR13789:SF316">
    <property type="entry name" value="FAD-BINDING DOMAIN-CONTAINING PROTEIN"/>
    <property type="match status" value="1"/>
</dbReference>
<evidence type="ECO:0000256" key="5">
    <source>
        <dbReference type="ARBA" id="ARBA00023033"/>
    </source>
</evidence>
<keyword evidence="4" id="KW-0560">Oxidoreductase</keyword>
<evidence type="ECO:0000256" key="1">
    <source>
        <dbReference type="ARBA" id="ARBA00007992"/>
    </source>
</evidence>
<evidence type="ECO:0000256" key="4">
    <source>
        <dbReference type="ARBA" id="ARBA00023002"/>
    </source>
</evidence>
<keyword evidence="3" id="KW-0274">FAD</keyword>
<evidence type="ECO:0000313" key="7">
    <source>
        <dbReference type="EMBL" id="CAF9934529.1"/>
    </source>
</evidence>
<organism evidence="7 8">
    <name type="scientific">Imshaugia aleurites</name>
    <dbReference type="NCBI Taxonomy" id="172621"/>
    <lineage>
        <taxon>Eukaryota</taxon>
        <taxon>Fungi</taxon>
        <taxon>Dikarya</taxon>
        <taxon>Ascomycota</taxon>
        <taxon>Pezizomycotina</taxon>
        <taxon>Lecanoromycetes</taxon>
        <taxon>OSLEUM clade</taxon>
        <taxon>Lecanoromycetidae</taxon>
        <taxon>Lecanorales</taxon>
        <taxon>Lecanorineae</taxon>
        <taxon>Parmeliaceae</taxon>
        <taxon>Imshaugia</taxon>
    </lineage>
</organism>
<evidence type="ECO:0000256" key="3">
    <source>
        <dbReference type="ARBA" id="ARBA00022827"/>
    </source>
</evidence>
<dbReference type="FunFam" id="3.50.50.60:FF:000156">
    <property type="entry name" value="Salicylate hydroxylase, putative"/>
    <property type="match status" value="1"/>
</dbReference>
<dbReference type="Proteomes" id="UP000664534">
    <property type="component" value="Unassembled WGS sequence"/>
</dbReference>
<name>A0A8H3G4A4_9LECA</name>
<proteinExistence type="inferred from homology"/>
<dbReference type="InterPro" id="IPR036188">
    <property type="entry name" value="FAD/NAD-bd_sf"/>
</dbReference>
<accession>A0A8H3G4A4</accession>
<dbReference type="EMBL" id="CAJPDT010000077">
    <property type="protein sequence ID" value="CAF9934529.1"/>
    <property type="molecule type" value="Genomic_DNA"/>
</dbReference>
<keyword evidence="5" id="KW-0503">Monooxygenase</keyword>
<sequence length="418" mass="46667">MPSSPPTQVAIIGAGLSGLSFALALHKIGIPSTIWEVRSNNFVQGGAIMLSPNALRILDAIGVYKRIRDKGFHFETLTFKNEHDETTDVYYFGHEQLYGYKAFRVYRQILIDELKLMLHERGIQVKYDTKFTHVIAETPENVEFAFADGSVSTASLLIGADGIHSTLRKAIYPTVKPQYLGFVGMTSAIQTSRLHFPQSEPHYPLPVAIAAGPGAFVIAPQDVDGSEVLIGTQSALREQDRAGWSNLQADKDEVVRLFSRNKTSWPDLVQSAIENIDKDTINTWPYYAVPRLEKWASPSGKIIILGDAAHAVPPTTGQGVNQAFEDVWMLALLLRELGEGVELEEALGFWQRWRQERVDGILDLTRAMNNKRLPLAEQQRLPKGAVWSGGVEDTEQMGWLYGPRLEDVVAEWVRGQRK</sequence>
<dbReference type="PRINTS" id="PR00420">
    <property type="entry name" value="RNGMNOXGNASE"/>
</dbReference>
<evidence type="ECO:0000313" key="8">
    <source>
        <dbReference type="Proteomes" id="UP000664534"/>
    </source>
</evidence>
<dbReference type="InterPro" id="IPR050493">
    <property type="entry name" value="FAD-dep_Monooxygenase_BioMet"/>
</dbReference>
<comment type="caution">
    <text evidence="7">The sequence shown here is derived from an EMBL/GenBank/DDBJ whole genome shotgun (WGS) entry which is preliminary data.</text>
</comment>
<comment type="similarity">
    <text evidence="1">Belongs to the paxM FAD-dependent monooxygenase family.</text>
</comment>
<reference evidence="7" key="1">
    <citation type="submission" date="2021-03" db="EMBL/GenBank/DDBJ databases">
        <authorList>
            <person name="Tagirdzhanova G."/>
        </authorList>
    </citation>
    <scope>NUCLEOTIDE SEQUENCE</scope>
</reference>
<dbReference type="GO" id="GO:0071949">
    <property type="term" value="F:FAD binding"/>
    <property type="evidence" value="ECO:0007669"/>
    <property type="project" value="InterPro"/>
</dbReference>
<dbReference type="Pfam" id="PF01494">
    <property type="entry name" value="FAD_binding_3"/>
    <property type="match status" value="1"/>
</dbReference>
<keyword evidence="8" id="KW-1185">Reference proteome</keyword>
<keyword evidence="2" id="KW-0285">Flavoprotein</keyword>
<dbReference type="GO" id="GO:0004497">
    <property type="term" value="F:monooxygenase activity"/>
    <property type="evidence" value="ECO:0007669"/>
    <property type="project" value="UniProtKB-KW"/>
</dbReference>
<evidence type="ECO:0000259" key="6">
    <source>
        <dbReference type="Pfam" id="PF01494"/>
    </source>
</evidence>